<dbReference type="OrthoDB" id="10341469at2759"/>
<dbReference type="AlphaFoldDB" id="A0A0V1AWZ6"/>
<protein>
    <submittedName>
        <fullName evidence="1">Uncharacterized protein</fullName>
    </submittedName>
</protein>
<evidence type="ECO:0000313" key="2">
    <source>
        <dbReference type="Proteomes" id="UP000054776"/>
    </source>
</evidence>
<keyword evidence="2" id="KW-1185">Reference proteome</keyword>
<dbReference type="EMBL" id="JYDH01000174">
    <property type="protein sequence ID" value="KRY29320.1"/>
    <property type="molecule type" value="Genomic_DNA"/>
</dbReference>
<reference evidence="1 2" key="1">
    <citation type="submission" date="2015-01" db="EMBL/GenBank/DDBJ databases">
        <title>Evolution of Trichinella species and genotypes.</title>
        <authorList>
            <person name="Korhonen P.K."/>
            <person name="Edoardo P."/>
            <person name="Giuseppe L.R."/>
            <person name="Gasser R.B."/>
        </authorList>
    </citation>
    <scope>NUCLEOTIDE SEQUENCE [LARGE SCALE GENOMIC DNA]</scope>
    <source>
        <strain evidence="1">ISS3</strain>
    </source>
</reference>
<sequence>MLIIVNQTKGNFHRDRTPENCGIDDSGKVCFENAVVVFPTAQSIAMMRIVAKLLLAYTEAEENNSSTSTAVLGRSVWRCKEVWGQRGKLFFLLDRKVVDQPRITNRLV</sequence>
<organism evidence="1 2">
    <name type="scientific">Trichinella spiralis</name>
    <name type="common">Trichina worm</name>
    <dbReference type="NCBI Taxonomy" id="6334"/>
    <lineage>
        <taxon>Eukaryota</taxon>
        <taxon>Metazoa</taxon>
        <taxon>Ecdysozoa</taxon>
        <taxon>Nematoda</taxon>
        <taxon>Enoplea</taxon>
        <taxon>Dorylaimia</taxon>
        <taxon>Trichinellida</taxon>
        <taxon>Trichinellidae</taxon>
        <taxon>Trichinella</taxon>
    </lineage>
</organism>
<accession>A0A0V1AWZ6</accession>
<proteinExistence type="predicted"/>
<comment type="caution">
    <text evidence="1">The sequence shown here is derived from an EMBL/GenBank/DDBJ whole genome shotgun (WGS) entry which is preliminary data.</text>
</comment>
<dbReference type="InParanoid" id="A0A0V1AWZ6"/>
<dbReference type="Proteomes" id="UP000054776">
    <property type="component" value="Unassembled WGS sequence"/>
</dbReference>
<evidence type="ECO:0000313" key="1">
    <source>
        <dbReference type="EMBL" id="KRY29320.1"/>
    </source>
</evidence>
<gene>
    <name evidence="1" type="ORF">T01_11519</name>
</gene>
<name>A0A0V1AWZ6_TRISP</name>